<comment type="caution">
    <text evidence="1">The sequence shown here is derived from an EMBL/GenBank/DDBJ whole genome shotgun (WGS) entry which is preliminary data.</text>
</comment>
<name>A0ABQ5RB90_9ACTN</name>
<sequence length="281" mass="29790">MVEVRHDGAFSVNGIGLNCAPFPLSFSVREAAGGWSVQATAARASELADVLVKAASDTVVVADVATNSFLDEQYVQWKPSQVAAAQGIDCSAHDWAALAAGVVGLSDEALVMRRDDVPGFLAGWHPYELTFVGLPNKPNAQQLDEIALAIATAHHGQPILPTLPGCCLWYSGHDDCYVWVESADRGVPPAILGRLLALIAGSALADAAPVEVSDPPHALVEALIEESRHWVGMLAAVSPDAVTVSLSATTQEWRLAQPLPEKVHRTAVYNVIEATWHLATP</sequence>
<keyword evidence="2" id="KW-1185">Reference proteome</keyword>
<evidence type="ECO:0000313" key="2">
    <source>
        <dbReference type="Proteomes" id="UP001144280"/>
    </source>
</evidence>
<gene>
    <name evidence="1" type="ORF">Pa4123_81340</name>
</gene>
<dbReference type="EMBL" id="BSDI01000071">
    <property type="protein sequence ID" value="GLI02856.1"/>
    <property type="molecule type" value="Genomic_DNA"/>
</dbReference>
<protein>
    <submittedName>
        <fullName evidence="1">Uncharacterized protein</fullName>
    </submittedName>
</protein>
<evidence type="ECO:0000313" key="1">
    <source>
        <dbReference type="EMBL" id="GLI02856.1"/>
    </source>
</evidence>
<organism evidence="1 2">
    <name type="scientific">Phytohabitans aurantiacus</name>
    <dbReference type="NCBI Taxonomy" id="3016789"/>
    <lineage>
        <taxon>Bacteria</taxon>
        <taxon>Bacillati</taxon>
        <taxon>Actinomycetota</taxon>
        <taxon>Actinomycetes</taxon>
        <taxon>Micromonosporales</taxon>
        <taxon>Micromonosporaceae</taxon>
    </lineage>
</organism>
<dbReference type="Proteomes" id="UP001144280">
    <property type="component" value="Unassembled WGS sequence"/>
</dbReference>
<accession>A0ABQ5RB90</accession>
<proteinExistence type="predicted"/>
<reference evidence="1" key="1">
    <citation type="submission" date="2022-12" db="EMBL/GenBank/DDBJ databases">
        <title>New Phytohabitans aurantiacus sp. RD004123 nov., an actinomycete isolated from soil.</title>
        <authorList>
            <person name="Triningsih D.W."/>
            <person name="Harunari E."/>
            <person name="Igarashi Y."/>
        </authorList>
    </citation>
    <scope>NUCLEOTIDE SEQUENCE</scope>
    <source>
        <strain evidence="1">RD004123</strain>
    </source>
</reference>